<reference evidence="5" key="1">
    <citation type="journal article" date="2017" name="bioRxiv">
        <title>Comparative analysis of the genomes of Stylophora pistillata and Acropora digitifera provides evidence for extensive differences between species of corals.</title>
        <authorList>
            <person name="Voolstra C.R."/>
            <person name="Li Y."/>
            <person name="Liew Y.J."/>
            <person name="Baumgarten S."/>
            <person name="Zoccola D."/>
            <person name="Flot J.-F."/>
            <person name="Tambutte S."/>
            <person name="Allemand D."/>
            <person name="Aranda M."/>
        </authorList>
    </citation>
    <scope>NUCLEOTIDE SEQUENCE [LARGE SCALE GENOMIC DNA]</scope>
</reference>
<dbReference type="AlphaFoldDB" id="A0A2B4SVX1"/>
<gene>
    <name evidence="4" type="ORF">AWC38_SpisGene1786</name>
</gene>
<dbReference type="OrthoDB" id="5983687at2759"/>
<keyword evidence="2" id="KW-0812">Transmembrane</keyword>
<keyword evidence="5" id="KW-1185">Reference proteome</keyword>
<dbReference type="Proteomes" id="UP000225706">
    <property type="component" value="Unassembled WGS sequence"/>
</dbReference>
<dbReference type="PANTHER" id="PTHR33309:SF3">
    <property type="entry name" value="CCHC-TYPE DOMAIN-CONTAINING PROTEIN"/>
    <property type="match status" value="1"/>
</dbReference>
<dbReference type="PANTHER" id="PTHR33309">
    <property type="entry name" value="KERATIN, ULTRA HIGH-SULFUR MATRIX PROTEIN-LIKE"/>
    <property type="match status" value="1"/>
</dbReference>
<dbReference type="EMBL" id="LSMT01000013">
    <property type="protein sequence ID" value="PFX33329.1"/>
    <property type="molecule type" value="Genomic_DNA"/>
</dbReference>
<protein>
    <recommendedName>
        <fullName evidence="3">Mutator-like transposase domain-containing protein</fullName>
    </recommendedName>
</protein>
<feature type="region of interest" description="Disordered" evidence="1">
    <location>
        <begin position="39"/>
        <end position="67"/>
    </location>
</feature>
<comment type="caution">
    <text evidence="4">The sequence shown here is derived from an EMBL/GenBank/DDBJ whole genome shotgun (WGS) entry which is preliminary data.</text>
</comment>
<evidence type="ECO:0000313" key="4">
    <source>
        <dbReference type="EMBL" id="PFX33329.1"/>
    </source>
</evidence>
<dbReference type="InterPro" id="IPR049012">
    <property type="entry name" value="Mutator_transp_dom"/>
</dbReference>
<name>A0A2B4SVX1_STYPI</name>
<keyword evidence="2" id="KW-1133">Transmembrane helix</keyword>
<feature type="domain" description="Mutator-like transposase" evidence="3">
    <location>
        <begin position="104"/>
        <end position="460"/>
    </location>
</feature>
<evidence type="ECO:0000256" key="1">
    <source>
        <dbReference type="SAM" id="MobiDB-lite"/>
    </source>
</evidence>
<feature type="transmembrane region" description="Helical" evidence="2">
    <location>
        <begin position="13"/>
        <end position="33"/>
    </location>
</feature>
<evidence type="ECO:0000256" key="2">
    <source>
        <dbReference type="SAM" id="Phobius"/>
    </source>
</evidence>
<proteinExistence type="predicted"/>
<feature type="region of interest" description="Disordered" evidence="1">
    <location>
        <begin position="597"/>
        <end position="621"/>
    </location>
</feature>
<accession>A0A2B4SVX1</accession>
<dbReference type="Pfam" id="PF20700">
    <property type="entry name" value="Mutator"/>
    <property type="match status" value="1"/>
</dbReference>
<keyword evidence="2" id="KW-0472">Membrane</keyword>
<evidence type="ECO:0000259" key="3">
    <source>
        <dbReference type="Pfam" id="PF20700"/>
    </source>
</evidence>
<sequence>MWRHYFPTYHPPFWSYSFTLFLLRFCLIIYLSMPPKARSGYTKKRKYRGNQYSTESKRSKKEKTSVSTKGLGKECSASARKIPAGLTTASSEGIKECKESIISGFRFVDMRILSSVMECMPCKECFVCDLILQEQAMKRKGCASNLRLLCCSCGWSMEFFTSAQIGRFFEVNRRFVFASRSVGCGRAAGKRFCGLMNMPPPPRPTPYARHNKEILRAVKKISLETMRDTAREIHDIKPGSDEGIARCGVSVDGTWQRRGFSSLNGCVSAISMDTGKVVDVEPLSKVCIKCREHENDPDTPETTAWRADHRASCKANFKGSAAAMEPEGALRMFQRSVDLHKLQYDEYYGDGDSKSYSLVKDVYQVYDIEVQKKECVGHVQKRLGTALRKLKKEKKGMGGKGRLTDAMIDRLQNYYGIAIRSNSGDLAAMNKAIYASLFHCASSADSNYHGHCPEGPESWCGFQRDKLNRTNTFKHGTGLPLDVREEIKPIYKRLSEDSLLSKCLDGKTQNQNESLNGMVWERVPKGVFVGSEVLQLGVYDAVAHFNIGSRAAIKVFESLGIPPGEFCINECQQLDKICVLKAEYKFQEKNKTRRRLLRGKRKKKNDKSQEKEGDIYAPGAF</sequence>
<organism evidence="4 5">
    <name type="scientific">Stylophora pistillata</name>
    <name type="common">Smooth cauliflower coral</name>
    <dbReference type="NCBI Taxonomy" id="50429"/>
    <lineage>
        <taxon>Eukaryota</taxon>
        <taxon>Metazoa</taxon>
        <taxon>Cnidaria</taxon>
        <taxon>Anthozoa</taxon>
        <taxon>Hexacorallia</taxon>
        <taxon>Scleractinia</taxon>
        <taxon>Astrocoeniina</taxon>
        <taxon>Pocilloporidae</taxon>
        <taxon>Stylophora</taxon>
    </lineage>
</organism>
<evidence type="ECO:0000313" key="5">
    <source>
        <dbReference type="Proteomes" id="UP000225706"/>
    </source>
</evidence>